<evidence type="ECO:0000313" key="2">
    <source>
        <dbReference type="Proteomes" id="UP001159075"/>
    </source>
</evidence>
<protein>
    <submittedName>
        <fullName evidence="1">Uncharacterized protein</fullName>
    </submittedName>
</protein>
<dbReference type="RefSeq" id="WP_282679560.1">
    <property type="nucleotide sequence ID" value="NZ_CP106875.1"/>
</dbReference>
<reference evidence="1 2" key="1">
    <citation type="submission" date="2022-09" db="EMBL/GenBank/DDBJ databases">
        <title>The outer-membrane cytochrome OmcA is essential for infection of Shewanella oneidensis by a zebrafish-associated bacteriophage.</title>
        <authorList>
            <person name="Grenfell A.W."/>
            <person name="Intile P."/>
            <person name="Mcfarlane J."/>
            <person name="Leung D."/>
            <person name="Abdalla K."/>
            <person name="Wold M."/>
            <person name="Kees E."/>
            <person name="Gralnick J."/>
        </authorList>
    </citation>
    <scope>NUCLEOTIDE SEQUENCE [LARGE SCALE GENOMIC DNA]</scope>
    <source>
        <strain evidence="1 2">NF-5</strain>
    </source>
</reference>
<organism evidence="1 2">
    <name type="scientific">Shewanella xiamenensis</name>
    <dbReference type="NCBI Taxonomy" id="332186"/>
    <lineage>
        <taxon>Bacteria</taxon>
        <taxon>Pseudomonadati</taxon>
        <taxon>Pseudomonadota</taxon>
        <taxon>Gammaproteobacteria</taxon>
        <taxon>Alteromonadales</taxon>
        <taxon>Shewanellaceae</taxon>
        <taxon>Shewanella</taxon>
    </lineage>
</organism>
<dbReference type="EMBL" id="JAOTLW010000013">
    <property type="protein sequence ID" value="MDI5832590.1"/>
    <property type="molecule type" value="Genomic_DNA"/>
</dbReference>
<keyword evidence="2" id="KW-1185">Reference proteome</keyword>
<gene>
    <name evidence="1" type="ORF">ODY93_13505</name>
</gene>
<accession>A0ABT6UDP4</accession>
<sequence length="126" mass="14283">MIHEYSNMLISSILSFDASKDVSPQFVNSVFEDDFSVTRAVEDFFSDESFNVFVLRPLEVHPNQIFTPTRPYITINAQAYAWLSSSGHKYHTTPSGKILTFAEVTMHGDEQVYAVMPIKLVSNKVD</sequence>
<proteinExistence type="predicted"/>
<evidence type="ECO:0000313" key="1">
    <source>
        <dbReference type="EMBL" id="MDI5832590.1"/>
    </source>
</evidence>
<name>A0ABT6UDP4_9GAMM</name>
<comment type="caution">
    <text evidence="1">The sequence shown here is derived from an EMBL/GenBank/DDBJ whole genome shotgun (WGS) entry which is preliminary data.</text>
</comment>
<dbReference type="Proteomes" id="UP001159075">
    <property type="component" value="Unassembled WGS sequence"/>
</dbReference>